<dbReference type="GO" id="GO:0010028">
    <property type="term" value="P:xanthophyll cycle"/>
    <property type="evidence" value="ECO:0007669"/>
    <property type="project" value="InterPro"/>
</dbReference>
<evidence type="ECO:0000256" key="1">
    <source>
        <dbReference type="SAM" id="MobiDB-lite"/>
    </source>
</evidence>
<dbReference type="OrthoDB" id="10258187at2759"/>
<gene>
    <name evidence="3" type="ORF">PECAL_5P14070</name>
</gene>
<dbReference type="AlphaFoldDB" id="A0A8J2SP01"/>
<dbReference type="InterPro" id="IPR044682">
    <property type="entry name" value="VDE"/>
</dbReference>
<dbReference type="Proteomes" id="UP000789595">
    <property type="component" value="Unassembled WGS sequence"/>
</dbReference>
<dbReference type="SUPFAM" id="SSF50814">
    <property type="entry name" value="Lipocalins"/>
    <property type="match status" value="1"/>
</dbReference>
<proteinExistence type="predicted"/>
<dbReference type="GO" id="GO:0046422">
    <property type="term" value="F:violaxanthin de-epoxidase activity"/>
    <property type="evidence" value="ECO:0007669"/>
    <property type="project" value="InterPro"/>
</dbReference>
<feature type="region of interest" description="Disordered" evidence="1">
    <location>
        <begin position="144"/>
        <end position="164"/>
    </location>
</feature>
<reference evidence="3" key="1">
    <citation type="submission" date="2021-11" db="EMBL/GenBank/DDBJ databases">
        <authorList>
            <consortium name="Genoscope - CEA"/>
            <person name="William W."/>
        </authorList>
    </citation>
    <scope>NUCLEOTIDE SEQUENCE</scope>
</reference>
<dbReference type="Gene3D" id="2.40.128.20">
    <property type="match status" value="1"/>
</dbReference>
<dbReference type="Pfam" id="PF07137">
    <property type="entry name" value="VDE"/>
    <property type="match status" value="1"/>
</dbReference>
<comment type="caution">
    <text evidence="3">The sequence shown here is derived from an EMBL/GenBank/DDBJ whole genome shotgun (WGS) entry which is preliminary data.</text>
</comment>
<protein>
    <recommendedName>
        <fullName evidence="2">VDE lipocalin domain-containing protein</fullName>
    </recommendedName>
</protein>
<name>A0A8J2SP01_9STRA</name>
<dbReference type="PANTHER" id="PTHR33970:SF1">
    <property type="entry name" value="VIOLAXANTHIN DE-EPOXIDASE, CHLOROPLASTIC"/>
    <property type="match status" value="1"/>
</dbReference>
<organism evidence="3 4">
    <name type="scientific">Pelagomonas calceolata</name>
    <dbReference type="NCBI Taxonomy" id="35677"/>
    <lineage>
        <taxon>Eukaryota</taxon>
        <taxon>Sar</taxon>
        <taxon>Stramenopiles</taxon>
        <taxon>Ochrophyta</taxon>
        <taxon>Pelagophyceae</taxon>
        <taxon>Pelagomonadales</taxon>
        <taxon>Pelagomonadaceae</taxon>
        <taxon>Pelagomonas</taxon>
    </lineage>
</organism>
<sequence length="584" mass="62960">MKNSRACGCVSNRCRLGFNPPVFCRMRGLLSAPPPPASQPTPQLALRCFRTPGLLFLFERLHSHTSLYQRSPPKTNRDGSGAVSGSLVDGRRICNFDVSRAHATLHETVRGQNQDICDKPQNWPKHAIYASPCKQSSLSFKAQPSNVPQRASCSHAPQRPQTRLSTATSPAWMARLLLLLAATSHGLRGPAQVKPAIKPAAAPWAGLARAAAAAAAAAALCAAGPALADNELAAKYGGGLDASLIDTSCFKPDGACGAAAQSCLRTDDCRRGMTCTAKCLGDNACITGCFAKYGNAPMDDLLECSIERHECIKVAILPPGPDKAADAPMPPLTPVSNFDTKSLEGSWYKVMGYNNRYDCFDCQKNSFKQAGKDKLDVDVEFQMPRPGRNGEASAYPLRLSEKLVFDSKQAPDSVLSQKRRHARTEGHMFGLTFWENWSVIGENSKDEPEFKFVHYSGKTSQNTYEGAFVYAREPSLPAGAKQHVYALAKQAGWSPSEFCAVRNGADVCDAPPAVDATLTAQQRGLFVGGAAAAEVDEAGFSSDRQKGSLLPKWLGTAVDEVASYAEDPHVTERWVFSQQKKMGD</sequence>
<dbReference type="EMBL" id="CAKKNE010000005">
    <property type="protein sequence ID" value="CAH0376814.1"/>
    <property type="molecule type" value="Genomic_DNA"/>
</dbReference>
<evidence type="ECO:0000259" key="2">
    <source>
        <dbReference type="Pfam" id="PF07137"/>
    </source>
</evidence>
<accession>A0A8J2SP01</accession>
<keyword evidence="4" id="KW-1185">Reference proteome</keyword>
<dbReference type="InterPro" id="IPR010788">
    <property type="entry name" value="VDE_dom"/>
</dbReference>
<evidence type="ECO:0000313" key="4">
    <source>
        <dbReference type="Proteomes" id="UP000789595"/>
    </source>
</evidence>
<dbReference type="InterPro" id="IPR012674">
    <property type="entry name" value="Calycin"/>
</dbReference>
<evidence type="ECO:0000313" key="3">
    <source>
        <dbReference type="EMBL" id="CAH0376814.1"/>
    </source>
</evidence>
<feature type="domain" description="VDE lipocalin" evidence="2">
    <location>
        <begin position="255"/>
        <end position="503"/>
    </location>
</feature>
<dbReference type="PANTHER" id="PTHR33970">
    <property type="entry name" value="VIOLAXANTHIN DE-EPOXIDASE, CHLOROPLASTIC-RELATED"/>
    <property type="match status" value="1"/>
</dbReference>